<accession>A0A7J8RRE6</accession>
<keyword evidence="2" id="KW-1185">Reference proteome</keyword>
<gene>
    <name evidence="1" type="ORF">Godav_016465</name>
</gene>
<dbReference type="AlphaFoldDB" id="A0A7J8RRE6"/>
<reference evidence="1 2" key="1">
    <citation type="journal article" date="2019" name="Genome Biol. Evol.">
        <title>Insights into the evolution of the New World diploid cottons (Gossypium, subgenus Houzingenia) based on genome sequencing.</title>
        <authorList>
            <person name="Grover C.E."/>
            <person name="Arick M.A. 2nd"/>
            <person name="Thrash A."/>
            <person name="Conover J.L."/>
            <person name="Sanders W.S."/>
            <person name="Peterson D.G."/>
            <person name="Frelichowski J.E."/>
            <person name="Scheffler J.A."/>
            <person name="Scheffler B.E."/>
            <person name="Wendel J.F."/>
        </authorList>
    </citation>
    <scope>NUCLEOTIDE SEQUENCE [LARGE SCALE GENOMIC DNA]</scope>
    <source>
        <strain evidence="1">27</strain>
        <tissue evidence="1">Leaf</tissue>
    </source>
</reference>
<evidence type="ECO:0000313" key="1">
    <source>
        <dbReference type="EMBL" id="MBA0616419.1"/>
    </source>
</evidence>
<proteinExistence type="predicted"/>
<sequence length="17" mass="2143">MYLHVRRSSRKPKLSRQ</sequence>
<evidence type="ECO:0000313" key="2">
    <source>
        <dbReference type="Proteomes" id="UP000593561"/>
    </source>
</evidence>
<name>A0A7J8RRE6_GOSDV</name>
<organism evidence="1 2">
    <name type="scientific">Gossypium davidsonii</name>
    <name type="common">Davidson's cotton</name>
    <name type="synonym">Gossypium klotzschianum subsp. davidsonii</name>
    <dbReference type="NCBI Taxonomy" id="34287"/>
    <lineage>
        <taxon>Eukaryota</taxon>
        <taxon>Viridiplantae</taxon>
        <taxon>Streptophyta</taxon>
        <taxon>Embryophyta</taxon>
        <taxon>Tracheophyta</taxon>
        <taxon>Spermatophyta</taxon>
        <taxon>Magnoliopsida</taxon>
        <taxon>eudicotyledons</taxon>
        <taxon>Gunneridae</taxon>
        <taxon>Pentapetalae</taxon>
        <taxon>rosids</taxon>
        <taxon>malvids</taxon>
        <taxon>Malvales</taxon>
        <taxon>Malvaceae</taxon>
        <taxon>Malvoideae</taxon>
        <taxon>Gossypium</taxon>
    </lineage>
</organism>
<comment type="caution">
    <text evidence="1">The sequence shown here is derived from an EMBL/GenBank/DDBJ whole genome shotgun (WGS) entry which is preliminary data.</text>
</comment>
<protein>
    <submittedName>
        <fullName evidence="1">Uncharacterized protein</fullName>
    </submittedName>
</protein>
<dbReference type="Proteomes" id="UP000593561">
    <property type="component" value="Unassembled WGS sequence"/>
</dbReference>
<dbReference type="EMBL" id="JABFAC010000006">
    <property type="protein sequence ID" value="MBA0616419.1"/>
    <property type="molecule type" value="Genomic_DNA"/>
</dbReference>